<dbReference type="EMBL" id="BMQK01000017">
    <property type="protein sequence ID" value="GGQ80457.1"/>
    <property type="molecule type" value="Genomic_DNA"/>
</dbReference>
<evidence type="ECO:0000313" key="1">
    <source>
        <dbReference type="EMBL" id="GGQ80457.1"/>
    </source>
</evidence>
<keyword evidence="2" id="KW-1185">Reference proteome</keyword>
<sequence length="99" mass="11025">MPGDSPGVRSPLSRPRRTLWRMASCEVCGNEYGMTFEVHAQGEVHVFDCFACAIHRMAPVCEHCRAPIVNQGVEVEGRWYCCAHCARTATGRTEVVDKV</sequence>
<evidence type="ECO:0008006" key="3">
    <source>
        <dbReference type="Google" id="ProtNLM"/>
    </source>
</evidence>
<gene>
    <name evidence="1" type="ORF">GCM10010145_57690</name>
</gene>
<reference evidence="1" key="1">
    <citation type="journal article" date="2014" name="Int. J. Syst. Evol. Microbiol.">
        <title>Complete genome sequence of Corynebacterium casei LMG S-19264T (=DSM 44701T), isolated from a smear-ripened cheese.</title>
        <authorList>
            <consortium name="US DOE Joint Genome Institute (JGI-PGF)"/>
            <person name="Walter F."/>
            <person name="Albersmeier A."/>
            <person name="Kalinowski J."/>
            <person name="Ruckert C."/>
        </authorList>
    </citation>
    <scope>NUCLEOTIDE SEQUENCE</scope>
    <source>
        <strain evidence="1">JCM 3131</strain>
    </source>
</reference>
<name>A0A918BNW1_9ACTN</name>
<reference evidence="1" key="2">
    <citation type="submission" date="2020-09" db="EMBL/GenBank/DDBJ databases">
        <authorList>
            <person name="Sun Q."/>
            <person name="Ohkuma M."/>
        </authorList>
    </citation>
    <scope>NUCLEOTIDE SEQUENCE</scope>
    <source>
        <strain evidence="1">JCM 3131</strain>
    </source>
</reference>
<dbReference type="AlphaFoldDB" id="A0A918BNW1"/>
<protein>
    <recommendedName>
        <fullName evidence="3">Prokaryotic metallothionein</fullName>
    </recommendedName>
</protein>
<organism evidence="1 2">
    <name type="scientific">Streptomyces ruber</name>
    <dbReference type="NCBI Taxonomy" id="83378"/>
    <lineage>
        <taxon>Bacteria</taxon>
        <taxon>Bacillati</taxon>
        <taxon>Actinomycetota</taxon>
        <taxon>Actinomycetes</taxon>
        <taxon>Kitasatosporales</taxon>
        <taxon>Streptomycetaceae</taxon>
        <taxon>Streptomyces</taxon>
    </lineage>
</organism>
<comment type="caution">
    <text evidence="1">The sequence shown here is derived from an EMBL/GenBank/DDBJ whole genome shotgun (WGS) entry which is preliminary data.</text>
</comment>
<dbReference type="Proteomes" id="UP000620156">
    <property type="component" value="Unassembled WGS sequence"/>
</dbReference>
<proteinExistence type="predicted"/>
<evidence type="ECO:0000313" key="2">
    <source>
        <dbReference type="Proteomes" id="UP000620156"/>
    </source>
</evidence>
<accession>A0A918BNW1</accession>